<feature type="region of interest" description="Disordered" evidence="1">
    <location>
        <begin position="50"/>
        <end position="97"/>
    </location>
</feature>
<feature type="compositionally biased region" description="Low complexity" evidence="1">
    <location>
        <begin position="63"/>
        <end position="72"/>
    </location>
</feature>
<evidence type="ECO:0000313" key="2">
    <source>
        <dbReference type="EMBL" id="RVW12148.1"/>
    </source>
</evidence>
<sequence length="97" mass="10755">MKLKIRDMEVENDKVVEKDYLDLLDITTKFNQDTRDSFLQGTSQLIVTSRPSFDSMSVEHSSKPSTTSTSASGYDGSRGEETNDGSDLGNDGKDVRQ</sequence>
<evidence type="ECO:0000256" key="1">
    <source>
        <dbReference type="SAM" id="MobiDB-lite"/>
    </source>
</evidence>
<comment type="caution">
    <text evidence="2">The sequence shown here is derived from an EMBL/GenBank/DDBJ whole genome shotgun (WGS) entry which is preliminary data.</text>
</comment>
<dbReference type="Proteomes" id="UP000288805">
    <property type="component" value="Unassembled WGS sequence"/>
</dbReference>
<gene>
    <name evidence="2" type="ORF">CK203_098582</name>
</gene>
<protein>
    <submittedName>
        <fullName evidence="2">Uncharacterized protein</fullName>
    </submittedName>
</protein>
<name>A0A438BMJ6_VITVI</name>
<feature type="compositionally biased region" description="Polar residues" evidence="1">
    <location>
        <begin position="50"/>
        <end position="59"/>
    </location>
</feature>
<dbReference type="AlphaFoldDB" id="A0A438BMJ6"/>
<dbReference type="EMBL" id="QGNW01002719">
    <property type="protein sequence ID" value="RVW12148.1"/>
    <property type="molecule type" value="Genomic_DNA"/>
</dbReference>
<accession>A0A438BMJ6</accession>
<proteinExistence type="predicted"/>
<reference evidence="2 3" key="1">
    <citation type="journal article" date="2018" name="PLoS Genet.">
        <title>Population sequencing reveals clonal diversity and ancestral inbreeding in the grapevine cultivar Chardonnay.</title>
        <authorList>
            <person name="Roach M.J."/>
            <person name="Johnson D.L."/>
            <person name="Bohlmann J."/>
            <person name="van Vuuren H.J."/>
            <person name="Jones S.J."/>
            <person name="Pretorius I.S."/>
            <person name="Schmidt S.A."/>
            <person name="Borneman A.R."/>
        </authorList>
    </citation>
    <scope>NUCLEOTIDE SEQUENCE [LARGE SCALE GENOMIC DNA]</scope>
    <source>
        <strain evidence="3">cv. Chardonnay</strain>
        <tissue evidence="2">Leaf</tissue>
    </source>
</reference>
<evidence type="ECO:0000313" key="3">
    <source>
        <dbReference type="Proteomes" id="UP000288805"/>
    </source>
</evidence>
<organism evidence="2 3">
    <name type="scientific">Vitis vinifera</name>
    <name type="common">Grape</name>
    <dbReference type="NCBI Taxonomy" id="29760"/>
    <lineage>
        <taxon>Eukaryota</taxon>
        <taxon>Viridiplantae</taxon>
        <taxon>Streptophyta</taxon>
        <taxon>Embryophyta</taxon>
        <taxon>Tracheophyta</taxon>
        <taxon>Spermatophyta</taxon>
        <taxon>Magnoliopsida</taxon>
        <taxon>eudicotyledons</taxon>
        <taxon>Gunneridae</taxon>
        <taxon>Pentapetalae</taxon>
        <taxon>rosids</taxon>
        <taxon>Vitales</taxon>
        <taxon>Vitaceae</taxon>
        <taxon>Viteae</taxon>
        <taxon>Vitis</taxon>
    </lineage>
</organism>